<proteinExistence type="predicted"/>
<sequence>MIDMGFKLVEELYVYGIWNSLLHDQPIKDKNGTIHLKDTLFQKTSIYQNCKKGNNLEQFIQILLVSKMRILFINYKQNLQCCVRYLPQFPQKQKSSCNSSEYLDLPKSSGVQSFI</sequence>
<evidence type="ECO:0000313" key="1">
    <source>
        <dbReference type="EMBL" id="CAD8160153.1"/>
    </source>
</evidence>
<reference evidence="1" key="1">
    <citation type="submission" date="2021-01" db="EMBL/GenBank/DDBJ databases">
        <authorList>
            <consortium name="Genoscope - CEA"/>
            <person name="William W."/>
        </authorList>
    </citation>
    <scope>NUCLEOTIDE SEQUENCE</scope>
</reference>
<dbReference type="AlphaFoldDB" id="A0A8S1U816"/>
<gene>
    <name evidence="1" type="ORF">POCTA_138.1.T0380022</name>
</gene>
<accession>A0A8S1U816</accession>
<evidence type="ECO:0000313" key="2">
    <source>
        <dbReference type="Proteomes" id="UP000683925"/>
    </source>
</evidence>
<dbReference type="Proteomes" id="UP000683925">
    <property type="component" value="Unassembled WGS sequence"/>
</dbReference>
<name>A0A8S1U816_PAROT</name>
<keyword evidence="2" id="KW-1185">Reference proteome</keyword>
<dbReference type="EMBL" id="CAJJDP010000038">
    <property type="protein sequence ID" value="CAD8160153.1"/>
    <property type="molecule type" value="Genomic_DNA"/>
</dbReference>
<organism evidence="1 2">
    <name type="scientific">Paramecium octaurelia</name>
    <dbReference type="NCBI Taxonomy" id="43137"/>
    <lineage>
        <taxon>Eukaryota</taxon>
        <taxon>Sar</taxon>
        <taxon>Alveolata</taxon>
        <taxon>Ciliophora</taxon>
        <taxon>Intramacronucleata</taxon>
        <taxon>Oligohymenophorea</taxon>
        <taxon>Peniculida</taxon>
        <taxon>Parameciidae</taxon>
        <taxon>Paramecium</taxon>
    </lineage>
</organism>
<comment type="caution">
    <text evidence="1">The sequence shown here is derived from an EMBL/GenBank/DDBJ whole genome shotgun (WGS) entry which is preliminary data.</text>
</comment>
<protein>
    <submittedName>
        <fullName evidence="1">Uncharacterized protein</fullName>
    </submittedName>
</protein>